<dbReference type="Proteomes" id="UP000627292">
    <property type="component" value="Unassembled WGS sequence"/>
</dbReference>
<evidence type="ECO:0000313" key="3">
    <source>
        <dbReference type="Proteomes" id="UP000627292"/>
    </source>
</evidence>
<organism evidence="2 3">
    <name type="scientific">Filimonas zeae</name>
    <dbReference type="NCBI Taxonomy" id="1737353"/>
    <lineage>
        <taxon>Bacteria</taxon>
        <taxon>Pseudomonadati</taxon>
        <taxon>Bacteroidota</taxon>
        <taxon>Chitinophagia</taxon>
        <taxon>Chitinophagales</taxon>
        <taxon>Chitinophagaceae</taxon>
        <taxon>Filimonas</taxon>
    </lineage>
</organism>
<sequence length="134" mass="14795">MKTVYCAVIAVLVSLVSVNTSKANNNKDKETVAIAEKQVSVTYTGYNDNSVVFRVAFENPTAQKFSLIIKNEAGDVLYQGSYSDTSFSKAVHLLKEDSEMNPTFIIRVGSQRIERTFKVNSTSSSTEEVVVVKQ</sequence>
<protein>
    <submittedName>
        <fullName evidence="2">Uncharacterized protein</fullName>
    </submittedName>
</protein>
<dbReference type="EMBL" id="BMIB01000001">
    <property type="protein sequence ID" value="GGH62250.1"/>
    <property type="molecule type" value="Genomic_DNA"/>
</dbReference>
<feature type="signal peptide" evidence="1">
    <location>
        <begin position="1"/>
        <end position="23"/>
    </location>
</feature>
<reference evidence="2" key="2">
    <citation type="submission" date="2020-09" db="EMBL/GenBank/DDBJ databases">
        <authorList>
            <person name="Sun Q."/>
            <person name="Zhou Y."/>
        </authorList>
    </citation>
    <scope>NUCLEOTIDE SEQUENCE</scope>
    <source>
        <strain evidence="2">CGMCC 1.15290</strain>
    </source>
</reference>
<accession>A0A917IRG9</accession>
<comment type="caution">
    <text evidence="2">The sequence shown here is derived from an EMBL/GenBank/DDBJ whole genome shotgun (WGS) entry which is preliminary data.</text>
</comment>
<proteinExistence type="predicted"/>
<reference evidence="2" key="1">
    <citation type="journal article" date="2014" name="Int. J. Syst. Evol. Microbiol.">
        <title>Complete genome sequence of Corynebacterium casei LMG S-19264T (=DSM 44701T), isolated from a smear-ripened cheese.</title>
        <authorList>
            <consortium name="US DOE Joint Genome Institute (JGI-PGF)"/>
            <person name="Walter F."/>
            <person name="Albersmeier A."/>
            <person name="Kalinowski J."/>
            <person name="Ruckert C."/>
        </authorList>
    </citation>
    <scope>NUCLEOTIDE SEQUENCE</scope>
    <source>
        <strain evidence="2">CGMCC 1.15290</strain>
    </source>
</reference>
<evidence type="ECO:0000313" key="2">
    <source>
        <dbReference type="EMBL" id="GGH62250.1"/>
    </source>
</evidence>
<feature type="chain" id="PRO_5037064665" evidence="1">
    <location>
        <begin position="24"/>
        <end position="134"/>
    </location>
</feature>
<keyword evidence="3" id="KW-1185">Reference proteome</keyword>
<evidence type="ECO:0000256" key="1">
    <source>
        <dbReference type="SAM" id="SignalP"/>
    </source>
</evidence>
<name>A0A917IRG9_9BACT</name>
<dbReference type="RefSeq" id="WP_188951064.1">
    <property type="nucleotide sequence ID" value="NZ_BMIB01000001.1"/>
</dbReference>
<dbReference type="AlphaFoldDB" id="A0A917IRG9"/>
<gene>
    <name evidence="2" type="ORF">GCM10011379_12040</name>
</gene>
<keyword evidence="1" id="KW-0732">Signal</keyword>